<evidence type="ECO:0000313" key="7">
    <source>
        <dbReference type="EMBL" id="KAG5559481.1"/>
    </source>
</evidence>
<dbReference type="PANTHER" id="PTHR31150:SF6">
    <property type="entry name" value="ZINC ION BINDING PROTEIN"/>
    <property type="match status" value="1"/>
</dbReference>
<evidence type="ECO:0000256" key="1">
    <source>
        <dbReference type="ARBA" id="ARBA00022723"/>
    </source>
</evidence>
<dbReference type="GO" id="GO:0008270">
    <property type="term" value="F:zinc ion binding"/>
    <property type="evidence" value="ECO:0007669"/>
    <property type="project" value="UniProtKB-KW"/>
</dbReference>
<name>A0AAV6L5E5_9ERIC</name>
<accession>A0AAV6L5E5</accession>
<dbReference type="PANTHER" id="PTHR31150">
    <property type="entry name" value="EXPRESSED PROTEIN"/>
    <property type="match status" value="1"/>
</dbReference>
<evidence type="ECO:0000256" key="3">
    <source>
        <dbReference type="ARBA" id="ARBA00022833"/>
    </source>
</evidence>
<dbReference type="Gene3D" id="3.30.40.10">
    <property type="entry name" value="Zinc/RING finger domain, C3HC4 (zinc finger)"/>
    <property type="match status" value="1"/>
</dbReference>
<dbReference type="InterPro" id="IPR013083">
    <property type="entry name" value="Znf_RING/FYVE/PHD"/>
</dbReference>
<organism evidence="7 8">
    <name type="scientific">Rhododendron griersonianum</name>
    <dbReference type="NCBI Taxonomy" id="479676"/>
    <lineage>
        <taxon>Eukaryota</taxon>
        <taxon>Viridiplantae</taxon>
        <taxon>Streptophyta</taxon>
        <taxon>Embryophyta</taxon>
        <taxon>Tracheophyta</taxon>
        <taxon>Spermatophyta</taxon>
        <taxon>Magnoliopsida</taxon>
        <taxon>eudicotyledons</taxon>
        <taxon>Gunneridae</taxon>
        <taxon>Pentapetalae</taxon>
        <taxon>asterids</taxon>
        <taxon>Ericales</taxon>
        <taxon>Ericaceae</taxon>
        <taxon>Ericoideae</taxon>
        <taxon>Rhodoreae</taxon>
        <taxon>Rhododendron</taxon>
    </lineage>
</organism>
<evidence type="ECO:0000256" key="5">
    <source>
        <dbReference type="SAM" id="MobiDB-lite"/>
    </source>
</evidence>
<dbReference type="PROSITE" id="PS50089">
    <property type="entry name" value="ZF_RING_2"/>
    <property type="match status" value="1"/>
</dbReference>
<comment type="caution">
    <text evidence="7">The sequence shown here is derived from an EMBL/GenBank/DDBJ whole genome shotgun (WGS) entry which is preliminary data.</text>
</comment>
<evidence type="ECO:0000256" key="4">
    <source>
        <dbReference type="PROSITE-ProRule" id="PRU00175"/>
    </source>
</evidence>
<keyword evidence="2 4" id="KW-0863">Zinc-finger</keyword>
<dbReference type="Proteomes" id="UP000823749">
    <property type="component" value="Chromosome 3"/>
</dbReference>
<dbReference type="InterPro" id="IPR018957">
    <property type="entry name" value="Znf_C3HC4_RING-type"/>
</dbReference>
<keyword evidence="3" id="KW-0862">Zinc</keyword>
<feature type="domain" description="RING-type" evidence="6">
    <location>
        <begin position="159"/>
        <end position="216"/>
    </location>
</feature>
<dbReference type="CDD" id="cd16448">
    <property type="entry name" value="RING-H2"/>
    <property type="match status" value="1"/>
</dbReference>
<keyword evidence="8" id="KW-1185">Reference proteome</keyword>
<dbReference type="Pfam" id="PF00097">
    <property type="entry name" value="zf-C3HC4"/>
    <property type="match status" value="1"/>
</dbReference>
<protein>
    <recommendedName>
        <fullName evidence="6">RING-type domain-containing protein</fullName>
    </recommendedName>
</protein>
<proteinExistence type="predicted"/>
<keyword evidence="1" id="KW-0479">Metal-binding</keyword>
<reference evidence="7" key="1">
    <citation type="submission" date="2020-08" db="EMBL/GenBank/DDBJ databases">
        <title>Plant Genome Project.</title>
        <authorList>
            <person name="Zhang R.-G."/>
        </authorList>
    </citation>
    <scope>NUCLEOTIDE SEQUENCE</scope>
    <source>
        <strain evidence="7">WSP0</strain>
        <tissue evidence="7">Leaf</tissue>
    </source>
</reference>
<evidence type="ECO:0000313" key="8">
    <source>
        <dbReference type="Proteomes" id="UP000823749"/>
    </source>
</evidence>
<feature type="region of interest" description="Disordered" evidence="5">
    <location>
        <begin position="87"/>
        <end position="130"/>
    </location>
</feature>
<feature type="compositionally biased region" description="Low complexity" evidence="5">
    <location>
        <begin position="88"/>
        <end position="102"/>
    </location>
</feature>
<dbReference type="SUPFAM" id="SSF57850">
    <property type="entry name" value="RING/U-box"/>
    <property type="match status" value="1"/>
</dbReference>
<dbReference type="InterPro" id="IPR001841">
    <property type="entry name" value="Znf_RING"/>
</dbReference>
<dbReference type="AlphaFoldDB" id="A0AAV6L5E5"/>
<dbReference type="EMBL" id="JACTNZ010000003">
    <property type="protein sequence ID" value="KAG5559481.1"/>
    <property type="molecule type" value="Genomic_DNA"/>
</dbReference>
<evidence type="ECO:0000259" key="6">
    <source>
        <dbReference type="PROSITE" id="PS50089"/>
    </source>
</evidence>
<gene>
    <name evidence="7" type="ORF">RHGRI_009123</name>
</gene>
<feature type="region of interest" description="Disordered" evidence="5">
    <location>
        <begin position="1"/>
        <end position="42"/>
    </location>
</feature>
<evidence type="ECO:0000256" key="2">
    <source>
        <dbReference type="ARBA" id="ARBA00022771"/>
    </source>
</evidence>
<dbReference type="SMART" id="SM00184">
    <property type="entry name" value="RING"/>
    <property type="match status" value="1"/>
</dbReference>
<sequence>MGKRKRRSDQNTTPPPPDIMPYSSRMDSQSKEKSSHSVDSSTIRSLASIMDIMDSSGKLPNTHHPNQNLNHSLLLRHPRHFYGRQYSRRNSANNAGASSSRSKGAPRDEKLPFKFGSQRNSDFGHHTENKDNKAFYKPERIRSGFSGANTVSTAVKMECGLCQRLLKRKPFIIDDGISSGDVSVVAVLVCGHVYHADCLEQRTSHEEKRDPPCPLCVGLLSQIEASRGLE</sequence>